<dbReference type="PROSITE" id="PS50994">
    <property type="entry name" value="INTEGRASE"/>
    <property type="match status" value="1"/>
</dbReference>
<dbReference type="PANTHER" id="PTHR46889">
    <property type="entry name" value="TRANSPOSASE INSF FOR INSERTION SEQUENCE IS3B-RELATED"/>
    <property type="match status" value="1"/>
</dbReference>
<protein>
    <submittedName>
        <fullName evidence="2">Integrase-like protein</fullName>
    </submittedName>
</protein>
<dbReference type="Gene3D" id="3.30.420.10">
    <property type="entry name" value="Ribonuclease H-like superfamily/Ribonuclease H"/>
    <property type="match status" value="1"/>
</dbReference>
<reference evidence="2 3" key="1">
    <citation type="submission" date="2018-06" db="EMBL/GenBank/DDBJ databases">
        <title>Genomic Encyclopedia of Archaeal and Bacterial Type Strains, Phase II (KMG-II): from individual species to whole genera.</title>
        <authorList>
            <person name="Goeker M."/>
        </authorList>
    </citation>
    <scope>NUCLEOTIDE SEQUENCE [LARGE SCALE GENOMIC DNA]</scope>
    <source>
        <strain evidence="2 3">DSM 14825</strain>
    </source>
</reference>
<dbReference type="InterPro" id="IPR001584">
    <property type="entry name" value="Integrase_cat-core"/>
</dbReference>
<proteinExistence type="predicted"/>
<dbReference type="AlphaFoldDB" id="A0A327RWV2"/>
<dbReference type="EMBL" id="QLLR01000056">
    <property type="protein sequence ID" value="RAJ19953.1"/>
    <property type="molecule type" value="Genomic_DNA"/>
</dbReference>
<evidence type="ECO:0000313" key="2">
    <source>
        <dbReference type="EMBL" id="RAJ19953.1"/>
    </source>
</evidence>
<organism evidence="2 3">
    <name type="scientific">Pedobacter cryoconitis</name>
    <dbReference type="NCBI Taxonomy" id="188932"/>
    <lineage>
        <taxon>Bacteria</taxon>
        <taxon>Pseudomonadati</taxon>
        <taxon>Bacteroidota</taxon>
        <taxon>Sphingobacteriia</taxon>
        <taxon>Sphingobacteriales</taxon>
        <taxon>Sphingobacteriaceae</taxon>
        <taxon>Pedobacter</taxon>
    </lineage>
</organism>
<dbReference type="SUPFAM" id="SSF53098">
    <property type="entry name" value="Ribonuclease H-like"/>
    <property type="match status" value="1"/>
</dbReference>
<dbReference type="PANTHER" id="PTHR46889:SF5">
    <property type="entry name" value="INTEGRASE PROTEIN"/>
    <property type="match status" value="1"/>
</dbReference>
<dbReference type="Pfam" id="PF00665">
    <property type="entry name" value="rve"/>
    <property type="match status" value="1"/>
</dbReference>
<dbReference type="GO" id="GO:0003676">
    <property type="term" value="F:nucleic acid binding"/>
    <property type="evidence" value="ECO:0007669"/>
    <property type="project" value="InterPro"/>
</dbReference>
<dbReference type="GO" id="GO:0015074">
    <property type="term" value="P:DNA integration"/>
    <property type="evidence" value="ECO:0007669"/>
    <property type="project" value="InterPro"/>
</dbReference>
<evidence type="ECO:0000259" key="1">
    <source>
        <dbReference type="PROSITE" id="PS50994"/>
    </source>
</evidence>
<dbReference type="Proteomes" id="UP000249754">
    <property type="component" value="Unassembled WGS sequence"/>
</dbReference>
<dbReference type="InterPro" id="IPR012337">
    <property type="entry name" value="RNaseH-like_sf"/>
</dbReference>
<evidence type="ECO:0000313" key="3">
    <source>
        <dbReference type="Proteomes" id="UP000249754"/>
    </source>
</evidence>
<accession>A0A327RWV2</accession>
<feature type="domain" description="Integrase catalytic" evidence="1">
    <location>
        <begin position="2"/>
        <end position="165"/>
    </location>
</feature>
<dbReference type="InterPro" id="IPR036397">
    <property type="entry name" value="RNaseH_sf"/>
</dbReference>
<gene>
    <name evidence="2" type="ORF">LY11_05249</name>
</gene>
<dbReference type="InterPro" id="IPR048020">
    <property type="entry name" value="Transpos_IS3"/>
</dbReference>
<dbReference type="NCBIfam" id="NF033516">
    <property type="entry name" value="transpos_IS3"/>
    <property type="match status" value="1"/>
</dbReference>
<name>A0A327RWV2_9SPHI</name>
<sequence length="167" mass="19062">MCITDPEQLWVSDITYIRTLQGFSYLSLITDAYSRKIVGYSLHPTLEATGCIKALKMAISSRKHELPFCLVHHSDRGIQYCCADYVEILKEEGISISMTQSGSPYDNALAERVNGIIKDEFYPKRVYQNHKEAEKALSRIIKIYNSKRPIAVLIISPQIKPTMKWGF</sequence>
<comment type="caution">
    <text evidence="2">The sequence shown here is derived from an EMBL/GenBank/DDBJ whole genome shotgun (WGS) entry which is preliminary data.</text>
</comment>
<dbReference type="InterPro" id="IPR050900">
    <property type="entry name" value="Transposase_IS3/IS150/IS904"/>
</dbReference>